<protein>
    <recommendedName>
        <fullName evidence="2">Metallo-beta-lactamase domain-containing protein</fullName>
    </recommendedName>
</protein>
<feature type="transmembrane region" description="Helical" evidence="1">
    <location>
        <begin position="7"/>
        <end position="26"/>
    </location>
</feature>
<keyword evidence="1" id="KW-0812">Transmembrane</keyword>
<dbReference type="InterPro" id="IPR035681">
    <property type="entry name" value="ComA-like_MBL"/>
</dbReference>
<dbReference type="InterPro" id="IPR036866">
    <property type="entry name" value="RibonucZ/Hydroxyglut_hydro"/>
</dbReference>
<dbReference type="Gene3D" id="3.60.15.10">
    <property type="entry name" value="Ribonuclease Z/Hydroxyacylglutathione hydrolase-like"/>
    <property type="match status" value="1"/>
</dbReference>
<dbReference type="PANTHER" id="PTHR30619:SF1">
    <property type="entry name" value="RECOMBINATION PROTEIN 2"/>
    <property type="match status" value="1"/>
</dbReference>
<gene>
    <name evidence="3" type="ORF">A2893_00910</name>
</gene>
<dbReference type="CDD" id="cd07731">
    <property type="entry name" value="ComA-like_MBL-fold"/>
    <property type="match status" value="1"/>
</dbReference>
<dbReference type="InterPro" id="IPR052159">
    <property type="entry name" value="Competence_DNA_uptake"/>
</dbReference>
<name>A0A1F8BK46_9BACT</name>
<dbReference type="Pfam" id="PF00753">
    <property type="entry name" value="Lactamase_B"/>
    <property type="match status" value="1"/>
</dbReference>
<feature type="domain" description="Metallo-beta-lactamase" evidence="2">
    <location>
        <begin position="37"/>
        <end position="255"/>
    </location>
</feature>
<dbReference type="InterPro" id="IPR001279">
    <property type="entry name" value="Metallo-B-lactamas"/>
</dbReference>
<comment type="caution">
    <text evidence="3">The sequence shown here is derived from an EMBL/GenBank/DDBJ whole genome shotgun (WGS) entry which is preliminary data.</text>
</comment>
<keyword evidence="1" id="KW-1133">Transmembrane helix</keyword>
<reference evidence="3 4" key="1">
    <citation type="journal article" date="2016" name="Nat. Commun.">
        <title>Thousands of microbial genomes shed light on interconnected biogeochemical processes in an aquifer system.</title>
        <authorList>
            <person name="Anantharaman K."/>
            <person name="Brown C.T."/>
            <person name="Hug L.A."/>
            <person name="Sharon I."/>
            <person name="Castelle C.J."/>
            <person name="Probst A.J."/>
            <person name="Thomas B.C."/>
            <person name="Singh A."/>
            <person name="Wilkins M.J."/>
            <person name="Karaoz U."/>
            <person name="Brodie E.L."/>
            <person name="Williams K.H."/>
            <person name="Hubbard S.S."/>
            <person name="Banfield J.F."/>
        </authorList>
    </citation>
    <scope>NUCLEOTIDE SEQUENCE [LARGE SCALE GENOMIC DNA]</scope>
</reference>
<keyword evidence="1" id="KW-0472">Membrane</keyword>
<dbReference type="SUPFAM" id="SSF56281">
    <property type="entry name" value="Metallo-hydrolase/oxidoreductase"/>
    <property type="match status" value="1"/>
</dbReference>
<accession>A0A1F8BK46</accession>
<organism evidence="3 4">
    <name type="scientific">Candidatus Woesebacteria bacterium RIFCSPLOWO2_01_FULL_39_25</name>
    <dbReference type="NCBI Taxonomy" id="1802521"/>
    <lineage>
        <taxon>Bacteria</taxon>
        <taxon>Candidatus Woeseibacteriota</taxon>
    </lineage>
</organism>
<evidence type="ECO:0000256" key="1">
    <source>
        <dbReference type="SAM" id="Phobius"/>
    </source>
</evidence>
<proteinExistence type="predicted"/>
<dbReference type="PANTHER" id="PTHR30619">
    <property type="entry name" value="DNA INTERNALIZATION/COMPETENCE PROTEIN COMEC/REC2"/>
    <property type="match status" value="1"/>
</dbReference>
<dbReference type="STRING" id="1802521.A2893_00910"/>
<dbReference type="Proteomes" id="UP000176725">
    <property type="component" value="Unassembled WGS sequence"/>
</dbReference>
<dbReference type="AlphaFoldDB" id="A0A1F8BK46"/>
<evidence type="ECO:0000259" key="2">
    <source>
        <dbReference type="Pfam" id="PF00753"/>
    </source>
</evidence>
<sequence length="301" mass="33616">MPGRYKYLFIFLLLITALVWITVLTYPKQNLRLIACDVGQGDSILAIYGKTQILIDGGPDKSILDCLSQYLPFWDRELEVVVNTHPQKDHYMGLIEVFKTYGVDSFVATPLDSSSKEYGVLKELVGSKGIRVINPQSGQRLRIGLIYLDILHPSQEFLATNLPRFSEGSRENVLGGYTSKKDPNDFSVVTILRFGEFDALLTGDISQEISDVIAEQLMVSASRTIDYLKVPHHGSKNGLTQKLLDASNPEVAVISSRKNNSYGHPHEETLKLLRDKGTKLLRTDEMGDVGVESDGKKVWVK</sequence>
<evidence type="ECO:0000313" key="4">
    <source>
        <dbReference type="Proteomes" id="UP000176725"/>
    </source>
</evidence>
<dbReference type="EMBL" id="MGHH01000010">
    <property type="protein sequence ID" value="OGM64413.1"/>
    <property type="molecule type" value="Genomic_DNA"/>
</dbReference>
<evidence type="ECO:0000313" key="3">
    <source>
        <dbReference type="EMBL" id="OGM64413.1"/>
    </source>
</evidence>